<proteinExistence type="predicted"/>
<name>A0A916U8G0_9BURK</name>
<evidence type="ECO:0000256" key="2">
    <source>
        <dbReference type="PIRSR" id="PIRSR005962-1"/>
    </source>
</evidence>
<comment type="cofactor">
    <cofactor evidence="2">
        <name>Mn(2+)</name>
        <dbReference type="ChEBI" id="CHEBI:29035"/>
    </cofactor>
    <text evidence="2">The Mn(2+) ion enhances activity.</text>
</comment>
<dbReference type="Gene3D" id="3.40.630.10">
    <property type="entry name" value="Zn peptidases"/>
    <property type="match status" value="1"/>
</dbReference>
<evidence type="ECO:0000313" key="6">
    <source>
        <dbReference type="Proteomes" id="UP000637423"/>
    </source>
</evidence>
<evidence type="ECO:0000313" key="5">
    <source>
        <dbReference type="EMBL" id="GGC63034.1"/>
    </source>
</evidence>
<reference evidence="5" key="2">
    <citation type="submission" date="2020-09" db="EMBL/GenBank/DDBJ databases">
        <authorList>
            <person name="Sun Q."/>
            <person name="Zhou Y."/>
        </authorList>
    </citation>
    <scope>NUCLEOTIDE SEQUENCE</scope>
    <source>
        <strain evidence="5">CGMCC 1.10998</strain>
    </source>
</reference>
<gene>
    <name evidence="5" type="primary">amaA</name>
    <name evidence="5" type="ORF">GCM10011396_07500</name>
</gene>
<dbReference type="SUPFAM" id="SSF55031">
    <property type="entry name" value="Bacterial exopeptidase dimerisation domain"/>
    <property type="match status" value="1"/>
</dbReference>
<feature type="binding site" evidence="2">
    <location>
        <position position="211"/>
    </location>
    <ligand>
        <name>Mn(2+)</name>
        <dbReference type="ChEBI" id="CHEBI:29035"/>
        <label>2</label>
    </ligand>
</feature>
<dbReference type="GO" id="GO:0019877">
    <property type="term" value="P:diaminopimelate biosynthetic process"/>
    <property type="evidence" value="ECO:0007669"/>
    <property type="project" value="UniProtKB-ARBA"/>
</dbReference>
<feature type="binding site" evidence="2">
    <location>
        <position position="413"/>
    </location>
    <ligand>
        <name>Mn(2+)</name>
        <dbReference type="ChEBI" id="CHEBI:29035"/>
        <label>2</label>
    </ligand>
</feature>
<reference evidence="5" key="1">
    <citation type="journal article" date="2014" name="Int. J. Syst. Evol. Microbiol.">
        <title>Complete genome sequence of Corynebacterium casei LMG S-19264T (=DSM 44701T), isolated from a smear-ripened cheese.</title>
        <authorList>
            <consortium name="US DOE Joint Genome Institute (JGI-PGF)"/>
            <person name="Walter F."/>
            <person name="Albersmeier A."/>
            <person name="Kalinowski J."/>
            <person name="Ruckert C."/>
        </authorList>
    </citation>
    <scope>NUCLEOTIDE SEQUENCE</scope>
    <source>
        <strain evidence="5">CGMCC 1.10998</strain>
    </source>
</reference>
<dbReference type="InterPro" id="IPR011650">
    <property type="entry name" value="Peptidase_M20_dimer"/>
</dbReference>
<dbReference type="GO" id="GO:0046872">
    <property type="term" value="F:metal ion binding"/>
    <property type="evidence" value="ECO:0007669"/>
    <property type="project" value="UniProtKB-KW"/>
</dbReference>
<evidence type="ECO:0000259" key="4">
    <source>
        <dbReference type="Pfam" id="PF07687"/>
    </source>
</evidence>
<evidence type="ECO:0000256" key="1">
    <source>
        <dbReference type="ARBA" id="ARBA00022801"/>
    </source>
</evidence>
<dbReference type="FunFam" id="3.30.70.360:FF:000001">
    <property type="entry name" value="N-acetyldiaminopimelate deacetylase"/>
    <property type="match status" value="1"/>
</dbReference>
<keyword evidence="2" id="KW-0479">Metal-binding</keyword>
<protein>
    <submittedName>
        <fullName evidence="5">N-acyl-L-amino acid amidohydrolase</fullName>
    </submittedName>
</protein>
<dbReference type="Proteomes" id="UP000637423">
    <property type="component" value="Unassembled WGS sequence"/>
</dbReference>
<feature type="chain" id="PRO_5037703195" evidence="3">
    <location>
        <begin position="25"/>
        <end position="442"/>
    </location>
</feature>
<sequence length="442" mass="46475">MRLKIMQSAVAMALVMGAASGAYAIDDKSMQDIAGRVTAIEPQLITWRRDIHQHPELSGKETRTAALVAAHLKKLGYEVKTNVGGTGVVGILKGGKPGKVVALRADMDALPVKEMVDLPFASKAKGVHMGKPVDVAHACGHDGHTAILMAVAEVLAGMKDQLPGTVKLIFQPAEEGLSEEQAEPGAHIGAQAMIDAGVMDNPKVDAVFGLHLSSGLPVGVIGYRSGPVMASADAYSIKVTGKQTHGAIPWGGIDPIVSSAQIVLGLQTIISRQTDLTKEPAVVTVGTIHGGNRENIVPDFVEMTGTVRTFDDGMRDDILRRMKQTATSIAQSSGARADMSVSPVHYSTTVNNEALTQKMLPTLNKAANGRVVMVPKVSASEDFSEFQKKAPGLFFFVGSTAPGIDPRTAPVNHSPLYQVDEAALPVGARALSALVVDYLSAN</sequence>
<dbReference type="PANTHER" id="PTHR11014">
    <property type="entry name" value="PEPTIDASE M20 FAMILY MEMBER"/>
    <property type="match status" value="1"/>
</dbReference>
<feature type="signal peptide" evidence="3">
    <location>
        <begin position="1"/>
        <end position="24"/>
    </location>
</feature>
<dbReference type="InterPro" id="IPR036264">
    <property type="entry name" value="Bact_exopeptidase_dim_dom"/>
</dbReference>
<dbReference type="InterPro" id="IPR002933">
    <property type="entry name" value="Peptidase_M20"/>
</dbReference>
<dbReference type="Pfam" id="PF01546">
    <property type="entry name" value="Peptidase_M20"/>
    <property type="match status" value="1"/>
</dbReference>
<dbReference type="PIRSF" id="PIRSF005962">
    <property type="entry name" value="Pept_M20D_amidohydro"/>
    <property type="match status" value="1"/>
</dbReference>
<keyword evidence="1" id="KW-0378">Hydrolase</keyword>
<dbReference type="AlphaFoldDB" id="A0A916U8G0"/>
<dbReference type="Pfam" id="PF07687">
    <property type="entry name" value="M20_dimer"/>
    <property type="match status" value="1"/>
</dbReference>
<keyword evidence="6" id="KW-1185">Reference proteome</keyword>
<dbReference type="EMBL" id="BMED01000001">
    <property type="protein sequence ID" value="GGC63034.1"/>
    <property type="molecule type" value="Genomic_DNA"/>
</dbReference>
<accession>A0A916U8G0</accession>
<keyword evidence="2" id="KW-0464">Manganese</keyword>
<feature type="binding site" evidence="2">
    <location>
        <position position="139"/>
    </location>
    <ligand>
        <name>Mn(2+)</name>
        <dbReference type="ChEBI" id="CHEBI:29035"/>
        <label>2</label>
    </ligand>
</feature>
<evidence type="ECO:0000256" key="3">
    <source>
        <dbReference type="SAM" id="SignalP"/>
    </source>
</evidence>
<dbReference type="InterPro" id="IPR017439">
    <property type="entry name" value="Amidohydrolase"/>
</dbReference>
<feature type="binding site" evidence="2">
    <location>
        <position position="175"/>
    </location>
    <ligand>
        <name>Mn(2+)</name>
        <dbReference type="ChEBI" id="CHEBI:29035"/>
        <label>2</label>
    </ligand>
</feature>
<feature type="domain" description="Peptidase M20 dimerisation" evidence="4">
    <location>
        <begin position="235"/>
        <end position="328"/>
    </location>
</feature>
<dbReference type="Gene3D" id="3.30.70.360">
    <property type="match status" value="1"/>
</dbReference>
<dbReference type="RefSeq" id="WP_188564618.1">
    <property type="nucleotide sequence ID" value="NZ_BMED01000001.1"/>
</dbReference>
<comment type="caution">
    <text evidence="5">The sequence shown here is derived from an EMBL/GenBank/DDBJ whole genome shotgun (WGS) entry which is preliminary data.</text>
</comment>
<dbReference type="PANTHER" id="PTHR11014:SF63">
    <property type="entry name" value="METALLOPEPTIDASE, PUTATIVE (AFU_ORTHOLOGUE AFUA_6G09600)-RELATED"/>
    <property type="match status" value="1"/>
</dbReference>
<dbReference type="SUPFAM" id="SSF53187">
    <property type="entry name" value="Zn-dependent exopeptidases"/>
    <property type="match status" value="1"/>
</dbReference>
<dbReference type="NCBIfam" id="TIGR01891">
    <property type="entry name" value="amidohydrolases"/>
    <property type="match status" value="1"/>
</dbReference>
<feature type="binding site" evidence="2">
    <location>
        <position position="141"/>
    </location>
    <ligand>
        <name>Mn(2+)</name>
        <dbReference type="ChEBI" id="CHEBI:29035"/>
        <label>2</label>
    </ligand>
</feature>
<organism evidence="5 6">
    <name type="scientific">Undibacterium terreum</name>
    <dbReference type="NCBI Taxonomy" id="1224302"/>
    <lineage>
        <taxon>Bacteria</taxon>
        <taxon>Pseudomonadati</taxon>
        <taxon>Pseudomonadota</taxon>
        <taxon>Betaproteobacteria</taxon>
        <taxon>Burkholderiales</taxon>
        <taxon>Oxalobacteraceae</taxon>
        <taxon>Undibacterium</taxon>
    </lineage>
</organism>
<dbReference type="GO" id="GO:0050118">
    <property type="term" value="F:N-acetyldiaminopimelate deacetylase activity"/>
    <property type="evidence" value="ECO:0007669"/>
    <property type="project" value="UniProtKB-ARBA"/>
</dbReference>
<keyword evidence="3" id="KW-0732">Signal</keyword>